<evidence type="ECO:0000256" key="3">
    <source>
        <dbReference type="ARBA" id="ARBA00022630"/>
    </source>
</evidence>
<name>A0A7X0JUU3_9GAMM</name>
<feature type="domain" description="Acyl-CoA dehydrogenase/oxidase N-terminal" evidence="7">
    <location>
        <begin position="15"/>
        <end position="125"/>
    </location>
</feature>
<evidence type="ECO:0000259" key="6">
    <source>
        <dbReference type="Pfam" id="PF00441"/>
    </source>
</evidence>
<protein>
    <submittedName>
        <fullName evidence="8">Alkylation response protein AidB-like acyl-CoA dehydrogenase</fullName>
    </submittedName>
</protein>
<keyword evidence="9" id="KW-1185">Reference proteome</keyword>
<dbReference type="CDD" id="cd00567">
    <property type="entry name" value="ACAD"/>
    <property type="match status" value="1"/>
</dbReference>
<organism evidence="8 9">
    <name type="scientific">Pseudoteredinibacter isoporae</name>
    <dbReference type="NCBI Taxonomy" id="570281"/>
    <lineage>
        <taxon>Bacteria</taxon>
        <taxon>Pseudomonadati</taxon>
        <taxon>Pseudomonadota</taxon>
        <taxon>Gammaproteobacteria</taxon>
        <taxon>Cellvibrionales</taxon>
        <taxon>Cellvibrionaceae</taxon>
        <taxon>Pseudoteredinibacter</taxon>
    </lineage>
</organism>
<gene>
    <name evidence="8" type="ORF">HNR48_002972</name>
</gene>
<dbReference type="Gene3D" id="1.10.540.10">
    <property type="entry name" value="Acyl-CoA dehydrogenase/oxidase, N-terminal domain"/>
    <property type="match status" value="1"/>
</dbReference>
<dbReference type="Gene3D" id="1.20.140.10">
    <property type="entry name" value="Butyryl-CoA Dehydrogenase, subunit A, domain 3"/>
    <property type="match status" value="1"/>
</dbReference>
<feature type="domain" description="Acyl-CoA dehydrogenase/oxidase C-terminal" evidence="6">
    <location>
        <begin position="239"/>
        <end position="374"/>
    </location>
</feature>
<evidence type="ECO:0000256" key="4">
    <source>
        <dbReference type="ARBA" id="ARBA00022827"/>
    </source>
</evidence>
<dbReference type="InterPro" id="IPR013786">
    <property type="entry name" value="AcylCoA_DH/ox_N"/>
</dbReference>
<dbReference type="Proteomes" id="UP000528457">
    <property type="component" value="Unassembled WGS sequence"/>
</dbReference>
<dbReference type="InParanoid" id="A0A7X0JUU3"/>
<comment type="cofactor">
    <cofactor evidence="1">
        <name>FAD</name>
        <dbReference type="ChEBI" id="CHEBI:57692"/>
    </cofactor>
</comment>
<dbReference type="InterPro" id="IPR009075">
    <property type="entry name" value="AcylCo_DH/oxidase_C"/>
</dbReference>
<dbReference type="SUPFAM" id="SSF56645">
    <property type="entry name" value="Acyl-CoA dehydrogenase NM domain-like"/>
    <property type="match status" value="1"/>
</dbReference>
<keyword evidence="3" id="KW-0285">Flavoprotein</keyword>
<dbReference type="RefSeq" id="WP_243749503.1">
    <property type="nucleotide sequence ID" value="NZ_JAAONY010000002.1"/>
</dbReference>
<keyword evidence="5" id="KW-0560">Oxidoreductase</keyword>
<keyword evidence="4" id="KW-0274">FAD</keyword>
<comment type="caution">
    <text evidence="8">The sequence shown here is derived from an EMBL/GenBank/DDBJ whole genome shotgun (WGS) entry which is preliminary data.</text>
</comment>
<dbReference type="Pfam" id="PF02771">
    <property type="entry name" value="Acyl-CoA_dh_N"/>
    <property type="match status" value="1"/>
</dbReference>
<dbReference type="GO" id="GO:0050660">
    <property type="term" value="F:flavin adenine dinucleotide binding"/>
    <property type="evidence" value="ECO:0007669"/>
    <property type="project" value="InterPro"/>
</dbReference>
<dbReference type="AlphaFoldDB" id="A0A7X0JUU3"/>
<dbReference type="GO" id="GO:0003995">
    <property type="term" value="F:acyl-CoA dehydrogenase activity"/>
    <property type="evidence" value="ECO:0007669"/>
    <property type="project" value="TreeGrafter"/>
</dbReference>
<dbReference type="InterPro" id="IPR009100">
    <property type="entry name" value="AcylCoA_DH/oxidase_NM_dom_sf"/>
</dbReference>
<dbReference type="EMBL" id="JACHHT010000002">
    <property type="protein sequence ID" value="MBB6522687.1"/>
    <property type="molecule type" value="Genomic_DNA"/>
</dbReference>
<evidence type="ECO:0000256" key="2">
    <source>
        <dbReference type="ARBA" id="ARBA00009347"/>
    </source>
</evidence>
<evidence type="ECO:0000256" key="5">
    <source>
        <dbReference type="ARBA" id="ARBA00023002"/>
    </source>
</evidence>
<dbReference type="InterPro" id="IPR036250">
    <property type="entry name" value="AcylCo_DH-like_C"/>
</dbReference>
<proteinExistence type="inferred from homology"/>
<evidence type="ECO:0000256" key="1">
    <source>
        <dbReference type="ARBA" id="ARBA00001974"/>
    </source>
</evidence>
<evidence type="ECO:0000313" key="8">
    <source>
        <dbReference type="EMBL" id="MBB6522687.1"/>
    </source>
</evidence>
<dbReference type="PANTHER" id="PTHR43884">
    <property type="entry name" value="ACYL-COA DEHYDROGENASE"/>
    <property type="match status" value="1"/>
</dbReference>
<dbReference type="InterPro" id="IPR037069">
    <property type="entry name" value="AcylCoA_DH/ox_N_sf"/>
</dbReference>
<evidence type="ECO:0000259" key="7">
    <source>
        <dbReference type="Pfam" id="PF02771"/>
    </source>
</evidence>
<sequence>MTFINIEANTDMRFSEDQQMIQEAARGFCQDKSDIETVRKLLSSETGYQNEVWQEMVELGWLGMCIDENYGGSGLGLDCLMPIAESMGRQLLATPFFCSTLAAQLIQRAGNESQKARYLPMIASGTVATLALLDNEDWGASKSQCTLNSDRQINGRKQLVEAADQAEIFLVLYQQGEQQRLVILEREQLSDSAIKTHTLIDETKRAGIVELNHINIREDQLLSDSASAALNDVKLLGALLTASESVGATAACLNLTVEYLNTRKQFGKLIGSYQSLKHPTVDMLNMMEGARSQVYHAATLLADSQGEMTRDAEIACRMSKATANDALLFAGDRAVQFHGGMGFTYECDAQLYIRRAQWSQQQYGDSAHHRKRLAPLLLA</sequence>
<reference evidence="8 9" key="1">
    <citation type="submission" date="2020-08" db="EMBL/GenBank/DDBJ databases">
        <title>Genomic Encyclopedia of Type Strains, Phase IV (KMG-IV): sequencing the most valuable type-strain genomes for metagenomic binning, comparative biology and taxonomic classification.</title>
        <authorList>
            <person name="Goeker M."/>
        </authorList>
    </citation>
    <scope>NUCLEOTIDE SEQUENCE [LARGE SCALE GENOMIC DNA]</scope>
    <source>
        <strain evidence="8 9">DSM 22368</strain>
    </source>
</reference>
<dbReference type="Pfam" id="PF00441">
    <property type="entry name" value="Acyl-CoA_dh_1"/>
    <property type="match status" value="1"/>
</dbReference>
<dbReference type="SUPFAM" id="SSF47203">
    <property type="entry name" value="Acyl-CoA dehydrogenase C-terminal domain-like"/>
    <property type="match status" value="1"/>
</dbReference>
<comment type="similarity">
    <text evidence="2">Belongs to the acyl-CoA dehydrogenase family.</text>
</comment>
<accession>A0A7X0JUU3</accession>
<dbReference type="PANTHER" id="PTHR43884:SF20">
    <property type="entry name" value="ACYL-COA DEHYDROGENASE FADE28"/>
    <property type="match status" value="1"/>
</dbReference>
<evidence type="ECO:0000313" key="9">
    <source>
        <dbReference type="Proteomes" id="UP000528457"/>
    </source>
</evidence>